<gene>
    <name evidence="1" type="ORF">V5E97_36495</name>
</gene>
<proteinExistence type="predicted"/>
<protein>
    <submittedName>
        <fullName evidence="1">Uncharacterized protein</fullName>
    </submittedName>
</protein>
<dbReference type="EMBL" id="CP155447">
    <property type="protein sequence ID" value="XBH03764.1"/>
    <property type="molecule type" value="Genomic_DNA"/>
</dbReference>
<reference evidence="1" key="1">
    <citation type="submission" date="2024-05" db="EMBL/GenBank/DDBJ databases">
        <title>Planctomycetes of the genus Singulisphaera possess chitinolytic capabilities.</title>
        <authorList>
            <person name="Ivanova A."/>
        </authorList>
    </citation>
    <scope>NUCLEOTIDE SEQUENCE</scope>
    <source>
        <strain evidence="1">Ch08T</strain>
    </source>
</reference>
<dbReference type="RefSeq" id="WP_406696504.1">
    <property type="nucleotide sequence ID" value="NZ_CP155447.1"/>
</dbReference>
<sequence length="81" mass="9351">MIKMTTRRLMVVVAFAALTLWWLVTRPYPMEFEVIGVCIVSWSDGTTSVVYGPQGIRFRGTSWFQIVDWPNGTTSFYLVLR</sequence>
<accession>A0AAU7CES7</accession>
<dbReference type="AlphaFoldDB" id="A0AAU7CES7"/>
<evidence type="ECO:0000313" key="1">
    <source>
        <dbReference type="EMBL" id="XBH03764.1"/>
    </source>
</evidence>
<name>A0AAU7CES7_9BACT</name>
<organism evidence="1">
    <name type="scientific">Singulisphaera sp. Ch08</name>
    <dbReference type="NCBI Taxonomy" id="3120278"/>
    <lineage>
        <taxon>Bacteria</taxon>
        <taxon>Pseudomonadati</taxon>
        <taxon>Planctomycetota</taxon>
        <taxon>Planctomycetia</taxon>
        <taxon>Isosphaerales</taxon>
        <taxon>Isosphaeraceae</taxon>
        <taxon>Singulisphaera</taxon>
    </lineage>
</organism>